<dbReference type="PANTHER" id="PTHR19211:SF14">
    <property type="entry name" value="ATP-BINDING CASSETTE SUB-FAMILY F MEMBER 1"/>
    <property type="match status" value="1"/>
</dbReference>
<dbReference type="InterPro" id="IPR015688">
    <property type="entry name" value="eEF3_ABC2_chromodomain-like"/>
</dbReference>
<reference evidence="13 14" key="1">
    <citation type="journal article" date="2013" name="MBio">
        <title>Genome sequencing of the plant pathogen Taphrina deformans, the causal agent of peach leaf curl.</title>
        <authorList>
            <person name="Cisse O.H."/>
            <person name="Almeida J.M.G.C.F."/>
            <person name="Fonseca A."/>
            <person name="Kumar A.A."/>
            <person name="Salojaervi J."/>
            <person name="Overmyer K."/>
            <person name="Hauser P.M."/>
            <person name="Pagni M."/>
        </authorList>
    </citation>
    <scope>NUCLEOTIDE SEQUENCE [LARGE SCALE GENOMIC DNA]</scope>
    <source>
        <strain evidence="14">PYCC 5710 / ATCC 11124 / CBS 356.35 / IMI 108563 / JCM 9778 / NBRC 8474</strain>
    </source>
</reference>
<evidence type="ECO:0000256" key="9">
    <source>
        <dbReference type="PROSITE-ProRule" id="PRU00103"/>
    </source>
</evidence>
<evidence type="ECO:0000256" key="6">
    <source>
        <dbReference type="ARBA" id="ARBA00022840"/>
    </source>
</evidence>
<dbReference type="EMBL" id="CAHR02000067">
    <property type="protein sequence ID" value="CCG82024.1"/>
    <property type="molecule type" value="Genomic_DNA"/>
</dbReference>
<dbReference type="InterPro" id="IPR016024">
    <property type="entry name" value="ARM-type_fold"/>
</dbReference>
<evidence type="ECO:0000256" key="3">
    <source>
        <dbReference type="ARBA" id="ARBA00022490"/>
    </source>
</evidence>
<dbReference type="CDD" id="cd18626">
    <property type="entry name" value="CD_eEF3"/>
    <property type="match status" value="1"/>
</dbReference>
<dbReference type="Gene3D" id="1.25.10.10">
    <property type="entry name" value="Leucine-rich Repeat Variant"/>
    <property type="match status" value="1"/>
</dbReference>
<dbReference type="InterPro" id="IPR016197">
    <property type="entry name" value="Chromo-like_dom_sf"/>
</dbReference>
<dbReference type="PROSITE" id="PS50077">
    <property type="entry name" value="HEAT_REPEAT"/>
    <property type="match status" value="2"/>
</dbReference>
<dbReference type="PROSITE" id="PS00211">
    <property type="entry name" value="ABC_TRANSPORTER_1"/>
    <property type="match status" value="2"/>
</dbReference>
<dbReference type="InterPro" id="IPR003593">
    <property type="entry name" value="AAA+_ATPase"/>
</dbReference>
<keyword evidence="6" id="KW-0067">ATP-binding</keyword>
<feature type="domain" description="Chromo" evidence="11">
    <location>
        <begin position="787"/>
        <end position="836"/>
    </location>
</feature>
<dbReference type="Pfam" id="PF24987">
    <property type="entry name" value="HEAT_EF3_N"/>
    <property type="match status" value="1"/>
</dbReference>
<dbReference type="SUPFAM" id="SSF52540">
    <property type="entry name" value="P-loop containing nucleoside triphosphate hydrolases"/>
    <property type="match status" value="2"/>
</dbReference>
<evidence type="ECO:0000259" key="12">
    <source>
        <dbReference type="PROSITE" id="PS50893"/>
    </source>
</evidence>
<dbReference type="InterPro" id="IPR021133">
    <property type="entry name" value="HEAT_type_2"/>
</dbReference>
<sequence>MAEQVLNALFGAQTSQECLDQATNLANLLKKDGLSLLSDPICPALEKASKDKKNGIARESAIIAFSEIFVQFPPSIPHLLPYLPIILDAASDKGQVVREAAELAIQNLLRASEPYALSTHVLPAVLVYLQDGSVKWQSRIAALTILEGIAAEAPERMGERLENVVPVVASCIHDTKSQVSEKATSSMKKITDIVQNQDLEKSMPHILLALSDPSGIKECIRALSHTTFVAEVGPPTLALLTPLLKRSMMDAAFGVNTQRQTAVVVDNLVRLVPDPTTCADFLKELVPGVKRVAETASMPEVRALATRALATLHAAGAEEPATAETASVKDVQTYVSKYTTTKGKEDDALLLFVSQMITDMIKAKDYYKKTWEKTIATFLAPIATASPLDAAKQIFSFFWEEYKRVSGLDTPVTGEIPIVDTDFSLAYGGMMLLNKTTLKLFRGKRYGVCARNGAGKSTLLRAISEGKVEGFPSADELTPFFVEHKLQGEEGDMSVYSFVKKDFEHKTEEQVRKVLEEVGFETVRQEQNVGALSGGWKMKLELARAMMSNVDILLLDEPTNHLDTTNVAWLQDYLNSQDKITSIIVSHDSGFLDAVCTDIIHYESKKLAYYPGNLSDFVKQKPEAKSYYTLSATNVAFSFPPPGILTGINSRTKAILRLRDCTFTYPGVENPSLYNVSAALSLSSRIGIIGKNGAGKSTFIKVLTGEVIPQEGKVEKHPNLRVGYVAQHSLHHVNQHVHLTPNQYIQWRYQFGEDKEVLEKETRKISETDTDTDIPIKNPKTGEMENRRIEYIVGRQKLKKSFQYEIKWKMMEMRHNMWVPREKLIELGMNKLVQRFDDWEAGREGLGSRDLNPAEIRKHLETVGLDGDIADNNEIGGLSGGQKVKVVIAGAMWAKPHLLVLDEPTNYLDRDSLGGLAVAIRDWSGGVVMISHNDEFVSALCPEKWTIADGKITTQGKSAVDAAKFDDNGDIGGEKAKAKIGKKKKMNRNQLKEREARRRLRHINWLSTPPGTPKPEDSDTE</sequence>
<feature type="compositionally biased region" description="Basic residues" evidence="10">
    <location>
        <begin position="978"/>
        <end position="987"/>
    </location>
</feature>
<dbReference type="Proteomes" id="UP000013776">
    <property type="component" value="Unassembled WGS sequence"/>
</dbReference>
<dbReference type="FunFam" id="2.40.50.990:FF:000002">
    <property type="entry name" value="mRNA export factor elf1"/>
    <property type="match status" value="1"/>
</dbReference>
<dbReference type="Pfam" id="PF00385">
    <property type="entry name" value="Chromo"/>
    <property type="match status" value="1"/>
</dbReference>
<dbReference type="InterPro" id="IPR017871">
    <property type="entry name" value="ABC_transporter-like_CS"/>
</dbReference>
<protein>
    <recommendedName>
        <fullName evidence="7">Elongation factor 3</fullName>
    </recommendedName>
    <alternativeName>
        <fullName evidence="8">Eukaryotic elongation factor 3</fullName>
    </alternativeName>
</protein>
<dbReference type="PROSITE" id="PS50893">
    <property type="entry name" value="ABC_TRANSPORTER_2"/>
    <property type="match status" value="2"/>
</dbReference>
<feature type="repeat" description="HEAT" evidence="9">
    <location>
        <begin position="164"/>
        <end position="202"/>
    </location>
</feature>
<dbReference type="GO" id="GO:0010468">
    <property type="term" value="P:regulation of gene expression"/>
    <property type="evidence" value="ECO:0007669"/>
    <property type="project" value="UniProtKB-ARBA"/>
</dbReference>
<dbReference type="InterPro" id="IPR003439">
    <property type="entry name" value="ABC_transporter-like_ATP-bd"/>
</dbReference>
<evidence type="ECO:0000256" key="8">
    <source>
        <dbReference type="ARBA" id="ARBA00050045"/>
    </source>
</evidence>
<comment type="subcellular location">
    <subcellularLocation>
        <location evidence="1">Cytoplasm</location>
    </subcellularLocation>
</comment>
<dbReference type="GO" id="GO:0005737">
    <property type="term" value="C:cytoplasm"/>
    <property type="evidence" value="ECO:0007669"/>
    <property type="project" value="UniProtKB-SubCell"/>
</dbReference>
<keyword evidence="4" id="KW-0677">Repeat</keyword>
<organism evidence="13 14">
    <name type="scientific">Taphrina deformans (strain PYCC 5710 / ATCC 11124 / CBS 356.35 / IMI 108563 / JCM 9778 / NBRC 8474)</name>
    <name type="common">Peach leaf curl fungus</name>
    <name type="synonym">Lalaria deformans</name>
    <dbReference type="NCBI Taxonomy" id="1097556"/>
    <lineage>
        <taxon>Eukaryota</taxon>
        <taxon>Fungi</taxon>
        <taxon>Dikarya</taxon>
        <taxon>Ascomycota</taxon>
        <taxon>Taphrinomycotina</taxon>
        <taxon>Taphrinomycetes</taxon>
        <taxon>Taphrinales</taxon>
        <taxon>Taphrinaceae</taxon>
        <taxon>Taphrina</taxon>
    </lineage>
</organism>
<dbReference type="GO" id="GO:0006338">
    <property type="term" value="P:chromatin remodeling"/>
    <property type="evidence" value="ECO:0007669"/>
    <property type="project" value="UniProtKB-ARBA"/>
</dbReference>
<dbReference type="Pfam" id="PF00005">
    <property type="entry name" value="ABC_tran"/>
    <property type="match status" value="2"/>
</dbReference>
<evidence type="ECO:0000313" key="14">
    <source>
        <dbReference type="Proteomes" id="UP000013776"/>
    </source>
</evidence>
<dbReference type="Pfam" id="PF24984">
    <property type="entry name" value="HEAT_EF3_GNC1"/>
    <property type="match status" value="1"/>
</dbReference>
<keyword evidence="5" id="KW-0547">Nucleotide-binding</keyword>
<dbReference type="InterPro" id="IPR050611">
    <property type="entry name" value="ABCF"/>
</dbReference>
<dbReference type="SUPFAM" id="SSF48371">
    <property type="entry name" value="ARM repeat"/>
    <property type="match status" value="1"/>
</dbReference>
<evidence type="ECO:0000313" key="13">
    <source>
        <dbReference type="EMBL" id="CCG82024.1"/>
    </source>
</evidence>
<evidence type="ECO:0000256" key="1">
    <source>
        <dbReference type="ARBA" id="ARBA00004496"/>
    </source>
</evidence>
<dbReference type="InterPro" id="IPR011989">
    <property type="entry name" value="ARM-like"/>
</dbReference>
<feature type="repeat" description="HEAT" evidence="9">
    <location>
        <begin position="82"/>
        <end position="120"/>
    </location>
</feature>
<dbReference type="FunFam" id="3.40.50.300:FF:000193">
    <property type="entry name" value="Probable Elongation factor 3"/>
    <property type="match status" value="1"/>
</dbReference>
<dbReference type="InterPro" id="IPR000953">
    <property type="entry name" value="Chromo/chromo_shadow_dom"/>
</dbReference>
<evidence type="ECO:0000256" key="7">
    <source>
        <dbReference type="ARBA" id="ARBA00050030"/>
    </source>
</evidence>
<dbReference type="SMART" id="SM01349">
    <property type="entry name" value="TOG"/>
    <property type="match status" value="1"/>
</dbReference>
<dbReference type="GO" id="GO:0006412">
    <property type="term" value="P:translation"/>
    <property type="evidence" value="ECO:0007669"/>
    <property type="project" value="UniProtKB-ARBA"/>
</dbReference>
<dbReference type="InterPro" id="IPR034085">
    <property type="entry name" value="TOG"/>
</dbReference>
<comment type="caution">
    <text evidence="13">The sequence shown here is derived from an EMBL/GenBank/DDBJ whole genome shotgun (WGS) entry which is preliminary data.</text>
</comment>
<dbReference type="VEuPathDB" id="FungiDB:TAPDE_001941"/>
<keyword evidence="14" id="KW-1185">Reference proteome</keyword>
<dbReference type="CDD" id="cd03221">
    <property type="entry name" value="ABCF_EF-3"/>
    <property type="match status" value="1"/>
</dbReference>
<name>R4X8Q4_TAPDE</name>
<evidence type="ECO:0000256" key="2">
    <source>
        <dbReference type="ARBA" id="ARBA00011054"/>
    </source>
</evidence>
<dbReference type="InterPro" id="IPR047038">
    <property type="entry name" value="eEF3_chromodomain-like_sf"/>
</dbReference>
<dbReference type="Gene3D" id="3.40.50.300">
    <property type="entry name" value="P-loop containing nucleotide triphosphate hydrolases"/>
    <property type="match status" value="2"/>
</dbReference>
<dbReference type="SUPFAM" id="SSF54160">
    <property type="entry name" value="Chromo domain-like"/>
    <property type="match status" value="1"/>
</dbReference>
<evidence type="ECO:0000256" key="4">
    <source>
        <dbReference type="ARBA" id="ARBA00022737"/>
    </source>
</evidence>
<dbReference type="AlphaFoldDB" id="R4X8Q4"/>
<dbReference type="SMART" id="SM00382">
    <property type="entry name" value="AAA"/>
    <property type="match status" value="2"/>
</dbReference>
<dbReference type="OrthoDB" id="2110130at2759"/>
<feature type="domain" description="ABC transporter" evidence="12">
    <location>
        <begin position="416"/>
        <end position="630"/>
    </location>
</feature>
<dbReference type="PANTHER" id="PTHR19211">
    <property type="entry name" value="ATP-BINDING TRANSPORT PROTEIN-RELATED"/>
    <property type="match status" value="1"/>
</dbReference>
<feature type="compositionally biased region" description="Basic and acidic residues" evidence="10">
    <location>
        <begin position="966"/>
        <end position="977"/>
    </location>
</feature>
<evidence type="ECO:0000259" key="11">
    <source>
        <dbReference type="PROSITE" id="PS50013"/>
    </source>
</evidence>
<evidence type="ECO:0000256" key="10">
    <source>
        <dbReference type="SAM" id="MobiDB-lite"/>
    </source>
</evidence>
<keyword evidence="3" id="KW-0963">Cytoplasm</keyword>
<dbReference type="GO" id="GO:0016887">
    <property type="term" value="F:ATP hydrolysis activity"/>
    <property type="evidence" value="ECO:0007669"/>
    <property type="project" value="InterPro"/>
</dbReference>
<dbReference type="SMART" id="SM00298">
    <property type="entry name" value="CHROMO"/>
    <property type="match status" value="1"/>
</dbReference>
<dbReference type="eggNOG" id="KOG1242">
    <property type="taxonomic scope" value="Eukaryota"/>
</dbReference>
<dbReference type="STRING" id="1097556.R4X8Q4"/>
<dbReference type="PROSITE" id="PS50013">
    <property type="entry name" value="CHROMO_2"/>
    <property type="match status" value="1"/>
</dbReference>
<feature type="domain" description="ABC transporter" evidence="12">
    <location>
        <begin position="656"/>
        <end position="974"/>
    </location>
</feature>
<gene>
    <name evidence="13" type="ORF">TAPDE_001941</name>
</gene>
<dbReference type="InterPro" id="IPR023780">
    <property type="entry name" value="Chromo_domain"/>
</dbReference>
<comment type="similarity">
    <text evidence="2">Belongs to the ABC transporter superfamily. ABCF family. EF3 subfamily.</text>
</comment>
<dbReference type="GO" id="GO:0005524">
    <property type="term" value="F:ATP binding"/>
    <property type="evidence" value="ECO:0007669"/>
    <property type="project" value="UniProtKB-KW"/>
</dbReference>
<feature type="region of interest" description="Disordered" evidence="10">
    <location>
        <begin position="966"/>
        <end position="1021"/>
    </location>
</feature>
<accession>R4X8Q4</accession>
<evidence type="ECO:0000256" key="5">
    <source>
        <dbReference type="ARBA" id="ARBA00022741"/>
    </source>
</evidence>
<proteinExistence type="inferred from homology"/>
<dbReference type="InterPro" id="IPR027417">
    <property type="entry name" value="P-loop_NTPase"/>
</dbReference>
<dbReference type="Gene3D" id="2.40.50.990">
    <property type="match status" value="1"/>
</dbReference>
<dbReference type="eggNOG" id="KOG0062">
    <property type="taxonomic scope" value="Eukaryota"/>
</dbReference>